<evidence type="ECO:0000313" key="1">
    <source>
        <dbReference type="EMBL" id="MES5148382.1"/>
    </source>
</evidence>
<evidence type="ECO:0008006" key="3">
    <source>
        <dbReference type="Google" id="ProtNLM"/>
    </source>
</evidence>
<proteinExistence type="predicted"/>
<sequence>MQQKNASLFQKNTNTKKIRKKYLTRVFQMKLKNKRINYNGKHYNSLSQLARDYNISIPTIQTRWQKGIRNPEELIAIPNLNKKIIWEGKEYQSKKDLFRHLATPDCSASLVEQRWYEGLRTRKELTRPNQMHHKVIVNGHEYNSLAELAKAYNLPKALIKKRWYRGIREPHKLLCPNPISKQGKPITWEGKTFISYKALFQYLSTPTCSWELIKNRWKNGIRDKERLTASSQKILHPVSFQGKHFTSLGALAREFNISSDLVRSRWQRGIRNPKELIEPTIASSTAKPIDWHGKKFPSQIDLFKYLATPECNWKLIRTRWYKGIRDEKKLVAPAKFKSQSIKISYQGQNYKSLKDFARNFDISYSAVKGRWQKGIHDPEQLLNPVQESKDFLIQQKHEIIEYINEILQKKGLISPYELANKVYLPHKLLKSVGKDIIRGQNRRIGIKRSDIVEVKYTDAELSDPRLINSKLLPKYAYRMSAIDHINSKSREVVEKELKIIPQLTGSHYFWDESSQSVWSNARGTGSIFYKINGANNHIPFRIDNHKIELPKSSVLDLIAYPNIFASDLILCKDAKNIITEELNASEYANITKKAYALLPKAHHRIDNNYKIKVGWTKKELSDVIEQVKKQNNI</sequence>
<dbReference type="EMBL" id="JBETVU010000007">
    <property type="protein sequence ID" value="MES5148382.1"/>
    <property type="molecule type" value="Genomic_DNA"/>
</dbReference>
<dbReference type="Proteomes" id="UP001434419">
    <property type="component" value="Unassembled WGS sequence"/>
</dbReference>
<reference evidence="1" key="1">
    <citation type="submission" date="2024-06" db="EMBL/GenBank/DDBJ databases">
        <title>Vaginal Lactobacillus fatty acid response mechanisms reveal a metabolite-targeted strategy for bacterial vaginosis treatment.</title>
        <authorList>
            <person name="Zhu M."/>
            <person name="Blainey P.C."/>
            <person name="Bloom S.M."/>
            <person name="Kwon D.S."/>
        </authorList>
    </citation>
    <scope>NUCLEOTIDE SEQUENCE</scope>
    <source>
        <strain evidence="1">194_F1_1</strain>
    </source>
</reference>
<name>A0ABV2B532_9LACO</name>
<organism evidence="1 2">
    <name type="scientific">Lactobacillus crispatus</name>
    <dbReference type="NCBI Taxonomy" id="47770"/>
    <lineage>
        <taxon>Bacteria</taxon>
        <taxon>Bacillati</taxon>
        <taxon>Bacillota</taxon>
        <taxon>Bacilli</taxon>
        <taxon>Lactobacillales</taxon>
        <taxon>Lactobacillaceae</taxon>
        <taxon>Lactobacillus</taxon>
    </lineage>
</organism>
<evidence type="ECO:0000313" key="2">
    <source>
        <dbReference type="Proteomes" id="UP001434419"/>
    </source>
</evidence>
<protein>
    <recommendedName>
        <fullName evidence="3">HTH cro/C1-type domain-containing protein</fullName>
    </recommendedName>
</protein>
<dbReference type="RefSeq" id="WP_353579800.1">
    <property type="nucleotide sequence ID" value="NZ_JBETVU010000007.1"/>
</dbReference>
<comment type="caution">
    <text evidence="1">The sequence shown here is derived from an EMBL/GenBank/DDBJ whole genome shotgun (WGS) entry which is preliminary data.</text>
</comment>
<gene>
    <name evidence="1" type="ORF">ABVC42_00200</name>
</gene>
<accession>A0ABV2B532</accession>
<keyword evidence="2" id="KW-1185">Reference proteome</keyword>